<protein>
    <submittedName>
        <fullName evidence="5">Carbohydrate esterase</fullName>
    </submittedName>
</protein>
<feature type="domain" description="Pectinesterase catalytic" evidence="4">
    <location>
        <begin position="210"/>
        <end position="499"/>
    </location>
</feature>
<evidence type="ECO:0000313" key="6">
    <source>
        <dbReference type="EMBL" id="MVB08385.1"/>
    </source>
</evidence>
<reference evidence="5 8" key="2">
    <citation type="submission" date="2019-12" db="EMBL/GenBank/DDBJ databases">
        <title>Draft genome sequence of Labilibaculum sp. strain 44 isolated from deep waters of Black Sea.</title>
        <authorList>
            <person name="Yadav S."/>
            <person name="Villanueva L."/>
        </authorList>
    </citation>
    <scope>NUCLEOTIDE SEQUENCE [LARGE SCALE GENOMIC DNA]</scope>
    <source>
        <strain evidence="5 8">44</strain>
    </source>
</reference>
<dbReference type="PANTHER" id="PTHR31321:SF57">
    <property type="entry name" value="PECTINESTERASE 53-RELATED"/>
    <property type="match status" value="1"/>
</dbReference>
<keyword evidence="2" id="KW-0378">Hydrolase</keyword>
<evidence type="ECO:0000256" key="2">
    <source>
        <dbReference type="ARBA" id="ARBA00022801"/>
    </source>
</evidence>
<organism evidence="5 8">
    <name type="scientific">Labilibaculum euxinus</name>
    <dbReference type="NCBI Taxonomy" id="2686357"/>
    <lineage>
        <taxon>Bacteria</taxon>
        <taxon>Pseudomonadati</taxon>
        <taxon>Bacteroidota</taxon>
        <taxon>Bacteroidia</taxon>
        <taxon>Marinilabiliales</taxon>
        <taxon>Marinifilaceae</taxon>
        <taxon>Labilibaculum</taxon>
    </lineage>
</organism>
<proteinExistence type="inferred from homology"/>
<name>A0A7M4D951_9BACT</name>
<gene>
    <name evidence="6" type="ORF">DWB62_015275</name>
    <name evidence="5" type="ORF">GNY23_15275</name>
</gene>
<keyword evidence="3" id="KW-0063">Aspartyl esterase</keyword>
<dbReference type="GO" id="GO:0030599">
    <property type="term" value="F:pectinesterase activity"/>
    <property type="evidence" value="ECO:0007669"/>
    <property type="project" value="InterPro"/>
</dbReference>
<dbReference type="InterPro" id="IPR011050">
    <property type="entry name" value="Pectin_lyase_fold/virulence"/>
</dbReference>
<evidence type="ECO:0000313" key="7">
    <source>
        <dbReference type="Proteomes" id="UP000285951"/>
    </source>
</evidence>
<comment type="caution">
    <text evidence="5">The sequence shown here is derived from an EMBL/GenBank/DDBJ whole genome shotgun (WGS) entry which is preliminary data.</text>
</comment>
<sequence length="514" mass="57270">MEKYKIVKNYLCCAGIALLASCTSTEISGNYTIYPENQEKDIHPDTHLKITFAGQPIIGSKGKIRVFESQTDSLVDLIDMSIPAGPTKPVKNPEATYTSIPYQYLPGKFTNANTKPGTPSGTALATADTFQLTIIGGFTDAFHFYPIIVHENTAIISLHHNLLEYNKDYYVLIDSSVVSSAKGSFKGIYNKNVWRFSTSKNPPDLRYRKIIVDDEGNGDFSTLQGALDYIPNDYKDTVEIFIRNGLYDELIYFRNKSNIIIKGENREKTVIQYANNEVFNPHPWNVKTNEWPGTFPSRRAAFAIDNCTNIQLLNLTVKTLLQGQAEGLLINGSEIFVKGVHIVGSGDALQTNGSACFEDVKIDGGGDMILGRGPAFFKDCDFYSPGPFMWTRNTKANHGNVFLNCRFTGTNPNGSTLARAPVNKGFGYPYSECVFINCSLKNILPKGWGTVGGETKNMHYWECNSTNIDDGKPVDLSQRADFSRQLRLDTDKELIENYSNPLFVLDGWSPFLNN</sequence>
<evidence type="ECO:0000256" key="3">
    <source>
        <dbReference type="ARBA" id="ARBA00023085"/>
    </source>
</evidence>
<dbReference type="Proteomes" id="UP000285951">
    <property type="component" value="Unassembled WGS sequence"/>
</dbReference>
<dbReference type="Gene3D" id="2.160.20.10">
    <property type="entry name" value="Single-stranded right-handed beta-helix, Pectin lyase-like"/>
    <property type="match status" value="1"/>
</dbReference>
<evidence type="ECO:0000256" key="1">
    <source>
        <dbReference type="ARBA" id="ARBA00008891"/>
    </source>
</evidence>
<evidence type="ECO:0000313" key="5">
    <source>
        <dbReference type="EMBL" id="MUP39180.1"/>
    </source>
</evidence>
<dbReference type="PANTHER" id="PTHR31321">
    <property type="entry name" value="ACYL-COA THIOESTER HYDROLASE YBHC-RELATED"/>
    <property type="match status" value="1"/>
</dbReference>
<dbReference type="EMBL" id="QTZN02000041">
    <property type="protein sequence ID" value="MVB08385.1"/>
    <property type="molecule type" value="Genomic_DNA"/>
</dbReference>
<dbReference type="PROSITE" id="PS51257">
    <property type="entry name" value="PROKAR_LIPOPROTEIN"/>
    <property type="match status" value="1"/>
</dbReference>
<accession>A0A7M4D951</accession>
<comment type="similarity">
    <text evidence="1">Belongs to the pectinesterase family.</text>
</comment>
<dbReference type="EMBL" id="WOTW01000041">
    <property type="protein sequence ID" value="MUP39180.1"/>
    <property type="molecule type" value="Genomic_DNA"/>
</dbReference>
<dbReference type="InterPro" id="IPR000070">
    <property type="entry name" value="Pectinesterase_cat"/>
</dbReference>
<evidence type="ECO:0000259" key="4">
    <source>
        <dbReference type="Pfam" id="PF01095"/>
    </source>
</evidence>
<keyword evidence="7" id="KW-1185">Reference proteome</keyword>
<dbReference type="SUPFAM" id="SSF51126">
    <property type="entry name" value="Pectin lyase-like"/>
    <property type="match status" value="1"/>
</dbReference>
<dbReference type="Pfam" id="PF01095">
    <property type="entry name" value="Pectinesterase"/>
    <property type="match status" value="1"/>
</dbReference>
<dbReference type="OrthoDB" id="9804661at2"/>
<evidence type="ECO:0000313" key="8">
    <source>
        <dbReference type="Proteomes" id="UP000462449"/>
    </source>
</evidence>
<reference evidence="6 7" key="1">
    <citation type="submission" date="2019-11" db="EMBL/GenBank/DDBJ databases">
        <title>Draft genome sequence of Labilibaculum sp. strain SYP isolated from Black Sea.</title>
        <authorList>
            <person name="Yadav S."/>
            <person name="Villanueva L."/>
        </authorList>
    </citation>
    <scope>NUCLEOTIDE SEQUENCE [LARGE SCALE GENOMIC DNA]</scope>
    <source>
        <strain evidence="6 7">44</strain>
    </source>
</reference>
<dbReference type="GO" id="GO:0042545">
    <property type="term" value="P:cell wall modification"/>
    <property type="evidence" value="ECO:0007669"/>
    <property type="project" value="InterPro"/>
</dbReference>
<dbReference type="RefSeq" id="WP_156196649.1">
    <property type="nucleotide sequence ID" value="NZ_QTZN02000041.1"/>
</dbReference>
<dbReference type="InterPro" id="IPR012334">
    <property type="entry name" value="Pectin_lyas_fold"/>
</dbReference>
<dbReference type="AlphaFoldDB" id="A0A7M4D951"/>
<dbReference type="Proteomes" id="UP000462449">
    <property type="component" value="Unassembled WGS sequence"/>
</dbReference>